<dbReference type="OrthoDB" id="294993at2759"/>
<organism evidence="1 2">
    <name type="scientific">Paramecium sonneborni</name>
    <dbReference type="NCBI Taxonomy" id="65129"/>
    <lineage>
        <taxon>Eukaryota</taxon>
        <taxon>Sar</taxon>
        <taxon>Alveolata</taxon>
        <taxon>Ciliophora</taxon>
        <taxon>Intramacronucleata</taxon>
        <taxon>Oligohymenophorea</taxon>
        <taxon>Peniculida</taxon>
        <taxon>Parameciidae</taxon>
        <taxon>Paramecium</taxon>
    </lineage>
</organism>
<dbReference type="EMBL" id="CAJJDN010000010">
    <property type="protein sequence ID" value="CAD8056771.1"/>
    <property type="molecule type" value="Genomic_DNA"/>
</dbReference>
<dbReference type="AlphaFoldDB" id="A0A8S1KQS5"/>
<evidence type="ECO:0000313" key="1">
    <source>
        <dbReference type="EMBL" id="CAD8056771.1"/>
    </source>
</evidence>
<evidence type="ECO:0000313" key="2">
    <source>
        <dbReference type="Proteomes" id="UP000692954"/>
    </source>
</evidence>
<dbReference type="Proteomes" id="UP000692954">
    <property type="component" value="Unassembled WGS sequence"/>
</dbReference>
<keyword evidence="2" id="KW-1185">Reference proteome</keyword>
<reference evidence="1" key="1">
    <citation type="submission" date="2021-01" db="EMBL/GenBank/DDBJ databases">
        <authorList>
            <consortium name="Genoscope - CEA"/>
            <person name="William W."/>
        </authorList>
    </citation>
    <scope>NUCLEOTIDE SEQUENCE</scope>
</reference>
<comment type="caution">
    <text evidence="1">The sequence shown here is derived from an EMBL/GenBank/DDBJ whole genome shotgun (WGS) entry which is preliminary data.</text>
</comment>
<proteinExistence type="predicted"/>
<protein>
    <submittedName>
        <fullName evidence="1">Uncharacterized protein</fullName>
    </submittedName>
</protein>
<accession>A0A8S1KQS5</accession>
<gene>
    <name evidence="1" type="ORF">PSON_ATCC_30995.1.T0100450</name>
</gene>
<sequence length="58" mass="7059">MDKLSQKLDKFYTDCYDLENQTRNKSSQNHLDLNTSLDEHFKNLEFMQYNDQSFECED</sequence>
<name>A0A8S1KQS5_9CILI</name>